<accession>L5M3B9</accession>
<proteinExistence type="predicted"/>
<dbReference type="AlphaFoldDB" id="L5M3B9"/>
<keyword evidence="2" id="KW-1185">Reference proteome</keyword>
<protein>
    <submittedName>
        <fullName evidence="1">Uncharacterized protein</fullName>
    </submittedName>
</protein>
<organism evidence="1 2">
    <name type="scientific">Myotis davidii</name>
    <name type="common">David's myotis</name>
    <dbReference type="NCBI Taxonomy" id="225400"/>
    <lineage>
        <taxon>Eukaryota</taxon>
        <taxon>Metazoa</taxon>
        <taxon>Chordata</taxon>
        <taxon>Craniata</taxon>
        <taxon>Vertebrata</taxon>
        <taxon>Euteleostomi</taxon>
        <taxon>Mammalia</taxon>
        <taxon>Eutheria</taxon>
        <taxon>Laurasiatheria</taxon>
        <taxon>Chiroptera</taxon>
        <taxon>Yangochiroptera</taxon>
        <taxon>Vespertilionidae</taxon>
        <taxon>Myotis</taxon>
    </lineage>
</organism>
<sequence length="113" mass="12744">MEAPMRLGPQWDGGAGERAVPGQCRCKWGPIAPPITLQMATSVHYREQANSSIKVRGLMYKHLCKSRPSFPRCRHQLLSSTQDQAGFPQATCRFLGPGLASLRPWLRQERRLE</sequence>
<dbReference type="EMBL" id="KB104994">
    <property type="protein sequence ID" value="ELK32817.1"/>
    <property type="molecule type" value="Genomic_DNA"/>
</dbReference>
<gene>
    <name evidence="1" type="ORF">MDA_GLEAN10005541</name>
</gene>
<dbReference type="Proteomes" id="UP000010556">
    <property type="component" value="Unassembled WGS sequence"/>
</dbReference>
<evidence type="ECO:0000313" key="2">
    <source>
        <dbReference type="Proteomes" id="UP000010556"/>
    </source>
</evidence>
<name>L5M3B9_MYODS</name>
<evidence type="ECO:0000313" key="1">
    <source>
        <dbReference type="EMBL" id="ELK32817.1"/>
    </source>
</evidence>
<reference evidence="2" key="1">
    <citation type="journal article" date="2013" name="Science">
        <title>Comparative analysis of bat genomes provides insight into the evolution of flight and immunity.</title>
        <authorList>
            <person name="Zhang G."/>
            <person name="Cowled C."/>
            <person name="Shi Z."/>
            <person name="Huang Z."/>
            <person name="Bishop-Lilly K.A."/>
            <person name="Fang X."/>
            <person name="Wynne J.W."/>
            <person name="Xiong Z."/>
            <person name="Baker M.L."/>
            <person name="Zhao W."/>
            <person name="Tachedjian M."/>
            <person name="Zhu Y."/>
            <person name="Zhou P."/>
            <person name="Jiang X."/>
            <person name="Ng J."/>
            <person name="Yang L."/>
            <person name="Wu L."/>
            <person name="Xiao J."/>
            <person name="Feng Y."/>
            <person name="Chen Y."/>
            <person name="Sun X."/>
            <person name="Zhang Y."/>
            <person name="Marsh G.A."/>
            <person name="Crameri G."/>
            <person name="Broder C.C."/>
            <person name="Frey K.G."/>
            <person name="Wang L.F."/>
            <person name="Wang J."/>
        </authorList>
    </citation>
    <scope>NUCLEOTIDE SEQUENCE [LARGE SCALE GENOMIC DNA]</scope>
</reference>